<evidence type="ECO:0000313" key="4">
    <source>
        <dbReference type="Proteomes" id="UP001470230"/>
    </source>
</evidence>
<evidence type="ECO:0000313" key="3">
    <source>
        <dbReference type="EMBL" id="KAK8893415.1"/>
    </source>
</evidence>
<evidence type="ECO:0000259" key="2">
    <source>
        <dbReference type="PROSITE" id="PS00028"/>
    </source>
</evidence>
<accession>A0ABR2KQJ7</accession>
<feature type="compositionally biased region" description="Basic and acidic residues" evidence="1">
    <location>
        <begin position="108"/>
        <end position="127"/>
    </location>
</feature>
<feature type="domain" description="C2H2-type" evidence="2">
    <location>
        <begin position="32"/>
        <end position="55"/>
    </location>
</feature>
<organism evidence="3 4">
    <name type="scientific">Tritrichomonas musculus</name>
    <dbReference type="NCBI Taxonomy" id="1915356"/>
    <lineage>
        <taxon>Eukaryota</taxon>
        <taxon>Metamonada</taxon>
        <taxon>Parabasalia</taxon>
        <taxon>Tritrichomonadida</taxon>
        <taxon>Tritrichomonadidae</taxon>
        <taxon>Tritrichomonas</taxon>
    </lineage>
</organism>
<dbReference type="Proteomes" id="UP001470230">
    <property type="component" value="Unassembled WGS sequence"/>
</dbReference>
<protein>
    <recommendedName>
        <fullName evidence="2">C2H2-type domain-containing protein</fullName>
    </recommendedName>
</protein>
<dbReference type="InterPro" id="IPR013087">
    <property type="entry name" value="Znf_C2H2_type"/>
</dbReference>
<name>A0ABR2KQJ7_9EUKA</name>
<evidence type="ECO:0000256" key="1">
    <source>
        <dbReference type="SAM" id="MobiDB-lite"/>
    </source>
</evidence>
<comment type="caution">
    <text evidence="3">The sequence shown here is derived from an EMBL/GenBank/DDBJ whole genome shotgun (WGS) entry which is preliminary data.</text>
</comment>
<gene>
    <name evidence="3" type="ORF">M9Y10_021835</name>
</gene>
<sequence length="127" mass="15163">MSTIEEKSNTRYRELLLSFRITNTLELGDGRCACISCQKLFRSIEYLYLHFENHHALELQKLLQRSKHEVTSKQENLYIPRHQKISHEHNSEFDVKREDDESMNALQRAEKQIYDDLENKADTSYDN</sequence>
<reference evidence="3 4" key="1">
    <citation type="submission" date="2024-04" db="EMBL/GenBank/DDBJ databases">
        <title>Tritrichomonas musculus Genome.</title>
        <authorList>
            <person name="Alves-Ferreira E."/>
            <person name="Grigg M."/>
            <person name="Lorenzi H."/>
            <person name="Galac M."/>
        </authorList>
    </citation>
    <scope>NUCLEOTIDE SEQUENCE [LARGE SCALE GENOMIC DNA]</scope>
    <source>
        <strain evidence="3 4">EAF2021</strain>
    </source>
</reference>
<keyword evidence="4" id="KW-1185">Reference proteome</keyword>
<dbReference type="PROSITE" id="PS00028">
    <property type="entry name" value="ZINC_FINGER_C2H2_1"/>
    <property type="match status" value="1"/>
</dbReference>
<proteinExistence type="predicted"/>
<feature type="region of interest" description="Disordered" evidence="1">
    <location>
        <begin position="85"/>
        <end position="127"/>
    </location>
</feature>
<dbReference type="EMBL" id="JAPFFF010000003">
    <property type="protein sequence ID" value="KAK8893415.1"/>
    <property type="molecule type" value="Genomic_DNA"/>
</dbReference>
<feature type="compositionally biased region" description="Basic and acidic residues" evidence="1">
    <location>
        <begin position="85"/>
        <end position="99"/>
    </location>
</feature>